<dbReference type="AlphaFoldDB" id="A0A7T0LK54"/>
<dbReference type="EMBL" id="CP063989">
    <property type="protein sequence ID" value="QPL05251.1"/>
    <property type="molecule type" value="Genomic_DNA"/>
</dbReference>
<dbReference type="RefSeq" id="WP_166857207.1">
    <property type="nucleotide sequence ID" value="NZ_CP063989.1"/>
</dbReference>
<protein>
    <recommendedName>
        <fullName evidence="3">Alpha-L-rhamnosidase</fullName>
    </recommendedName>
</protein>
<dbReference type="PANTHER" id="PTHR36848:SF2">
    <property type="entry name" value="SECRETED PROTEIN"/>
    <property type="match status" value="1"/>
</dbReference>
<proteinExistence type="predicted"/>
<sequence length="971" mass="102804">MTAGSDRDDLRHPVRRTTLTAEHLADPPRTDRPGTRWWWQLPTPVAELIEELRAIAAAGFGEVEIAFSPGFWADDAQREALAAVLSEAARLDVGVAMTLGAAWPLQTPNTTTGTEHAGQELQYGATWVEGAGTRLTTPVPAPFDDPDRERGGRLVAVVAARVLERGTPPRVVPSSHPWGEPTAIVEPERSTLVDATSLTVLTGAVRGEGTSAVVSWLPGKGTWALTAFWSRDSKQGVTSFLDADAARAALAWLDEHQIGAAADALHAEDSTATELFEDSLELNADCLFWSPTMLERFIDRHGYDPTPYLPLLIAHGQCRFWVPEAPPRPDFAPATADGTATDLGLRVRADYERLLTDLYTTDHLALIQDWAVGHGMRHKAQAAYGQNLEPVRSFRELVRCGGRAEVESLNSGDRMPMSTANPTWRFSTDWQRCCVAGAHQGGAVRVSTELGAQMDACYNASLSGYRQMLDKEWALGVTKPVVHGFAAQAPDAPWPTQGRFGTIVSESWNHRHFPQWDLWPALTRYWARGTAVLETGTPRTDVAVYRDGFLTTAARGSAADDATAPDALLDAEPLERAGYGVQVLDPVGLAEAGALGQDPTGATVLFPDGPAYRALVVASESLTADAARALADAAEAGLAVVVVGTPPDRDTGWGGRERSAQVADDVARALAAVRTRQVPGWDEVPGALTDLGVRPRAGWRGPALLSQVRDSDEGRYTLVYNPSASEVVDLVLDVEGEGAAAVVDLDAGALRPVAARAAEGHTLMDLALAPLGLAVVRVGEPVPSAGAEPQAPVRVAGALVGTGARVEALAPDGQDLGLIWGDLVVTTEEETGARTLTVSDQGPADWREITGLTDVSGTGRYRARVTGVDGAPVPAELLAGARLCLGRVGGVATVSVGGSLLATVLRSDDVVEVGSALAAEVAAGREPVIEVEVRTTLRNATLAADVYMTGPWAVEYPSAPHGLLGPVRLLV</sequence>
<dbReference type="Proteomes" id="UP000594637">
    <property type="component" value="Chromosome"/>
</dbReference>
<dbReference type="Pfam" id="PF17132">
    <property type="entry name" value="Glyco_hydro_106"/>
    <property type="match status" value="1"/>
</dbReference>
<keyword evidence="2" id="KW-1185">Reference proteome</keyword>
<evidence type="ECO:0008006" key="3">
    <source>
        <dbReference type="Google" id="ProtNLM"/>
    </source>
</evidence>
<organism evidence="1 2">
    <name type="scientific">Actinomyces respiraculi</name>
    <dbReference type="NCBI Taxonomy" id="2744574"/>
    <lineage>
        <taxon>Bacteria</taxon>
        <taxon>Bacillati</taxon>
        <taxon>Actinomycetota</taxon>
        <taxon>Actinomycetes</taxon>
        <taxon>Actinomycetales</taxon>
        <taxon>Actinomycetaceae</taxon>
        <taxon>Actinomyces</taxon>
    </lineage>
</organism>
<accession>A0A7T0LK54</accession>
<evidence type="ECO:0000313" key="2">
    <source>
        <dbReference type="Proteomes" id="UP000594637"/>
    </source>
</evidence>
<reference evidence="1 2" key="1">
    <citation type="submission" date="2020-11" db="EMBL/GenBank/DDBJ databases">
        <title>Actinomyces sp. ZJ750.</title>
        <authorList>
            <person name="Zhou J."/>
        </authorList>
    </citation>
    <scope>NUCLEOTIDE SEQUENCE [LARGE SCALE GENOMIC DNA]</scope>
    <source>
        <strain evidence="1 2">ZJ750</strain>
    </source>
</reference>
<dbReference type="InterPro" id="IPR053161">
    <property type="entry name" value="Ulvan_degrading_GH"/>
</dbReference>
<gene>
    <name evidence="1" type="ORF">ID810_11125</name>
</gene>
<name>A0A7T0LK54_9ACTO</name>
<dbReference type="PANTHER" id="PTHR36848">
    <property type="entry name" value="DNA-BINDING PROTEIN (PUTATIVE SECRETED PROTEIN)-RELATED"/>
    <property type="match status" value="1"/>
</dbReference>
<dbReference type="KEGG" id="arep:ID810_11125"/>
<evidence type="ECO:0000313" key="1">
    <source>
        <dbReference type="EMBL" id="QPL05251.1"/>
    </source>
</evidence>